<dbReference type="EMBL" id="JBDFQZ010000009">
    <property type="protein sequence ID" value="KAK9692193.1"/>
    <property type="molecule type" value="Genomic_DNA"/>
</dbReference>
<dbReference type="Proteomes" id="UP001443914">
    <property type="component" value="Unassembled WGS sequence"/>
</dbReference>
<reference evidence="1" key="1">
    <citation type="submission" date="2024-03" db="EMBL/GenBank/DDBJ databases">
        <title>WGS assembly of Saponaria officinalis var. Norfolk2.</title>
        <authorList>
            <person name="Jenkins J."/>
            <person name="Shu S."/>
            <person name="Grimwood J."/>
            <person name="Barry K."/>
            <person name="Goodstein D."/>
            <person name="Schmutz J."/>
            <person name="Leebens-Mack J."/>
            <person name="Osbourn A."/>
        </authorList>
    </citation>
    <scope>NUCLEOTIDE SEQUENCE [LARGE SCALE GENOMIC DNA]</scope>
    <source>
        <strain evidence="1">JIC</strain>
    </source>
</reference>
<organism evidence="1 2">
    <name type="scientific">Saponaria officinalis</name>
    <name type="common">Common soapwort</name>
    <name type="synonym">Lychnis saponaria</name>
    <dbReference type="NCBI Taxonomy" id="3572"/>
    <lineage>
        <taxon>Eukaryota</taxon>
        <taxon>Viridiplantae</taxon>
        <taxon>Streptophyta</taxon>
        <taxon>Embryophyta</taxon>
        <taxon>Tracheophyta</taxon>
        <taxon>Spermatophyta</taxon>
        <taxon>Magnoliopsida</taxon>
        <taxon>eudicotyledons</taxon>
        <taxon>Gunneridae</taxon>
        <taxon>Pentapetalae</taxon>
        <taxon>Caryophyllales</taxon>
        <taxon>Caryophyllaceae</taxon>
        <taxon>Caryophylleae</taxon>
        <taxon>Saponaria</taxon>
    </lineage>
</organism>
<name>A0AAW1IRQ8_SAPOF</name>
<comment type="caution">
    <text evidence="1">The sequence shown here is derived from an EMBL/GenBank/DDBJ whole genome shotgun (WGS) entry which is preliminary data.</text>
</comment>
<dbReference type="AlphaFoldDB" id="A0AAW1IRQ8"/>
<sequence length="91" mass="10493">MLELITARDPVKMAKCGKDLVDDFASTIQRNGGMEMIDKIVLEEGDMDEIKWFVRLALTCVAKKGEERPNMISVVEELWLMQDQDKLRFES</sequence>
<gene>
    <name evidence="1" type="ORF">RND81_09G247300</name>
</gene>
<evidence type="ECO:0000313" key="1">
    <source>
        <dbReference type="EMBL" id="KAK9692193.1"/>
    </source>
</evidence>
<keyword evidence="2" id="KW-1185">Reference proteome</keyword>
<accession>A0AAW1IRQ8</accession>
<dbReference type="Gene3D" id="1.10.510.10">
    <property type="entry name" value="Transferase(Phosphotransferase) domain 1"/>
    <property type="match status" value="1"/>
</dbReference>
<protein>
    <submittedName>
        <fullName evidence="1">Uncharacterized protein</fullName>
    </submittedName>
</protein>
<evidence type="ECO:0000313" key="2">
    <source>
        <dbReference type="Proteomes" id="UP001443914"/>
    </source>
</evidence>
<proteinExistence type="predicted"/>